<dbReference type="Proteomes" id="UP001237642">
    <property type="component" value="Unassembled WGS sequence"/>
</dbReference>
<feature type="transmembrane region" description="Helical" evidence="1">
    <location>
        <begin position="26"/>
        <end position="59"/>
    </location>
</feature>
<feature type="transmembrane region" description="Helical" evidence="1">
    <location>
        <begin position="135"/>
        <end position="156"/>
    </location>
</feature>
<reference evidence="3" key="1">
    <citation type="submission" date="2023-02" db="EMBL/GenBank/DDBJ databases">
        <title>Genome of toxic invasive species Heracleum sosnowskyi carries increased number of genes despite the absence of recent whole-genome duplications.</title>
        <authorList>
            <person name="Schelkunov M."/>
            <person name="Shtratnikova V."/>
            <person name="Makarenko M."/>
            <person name="Klepikova A."/>
            <person name="Omelchenko D."/>
            <person name="Novikova G."/>
            <person name="Obukhova E."/>
            <person name="Bogdanov V."/>
            <person name="Penin A."/>
            <person name="Logacheva M."/>
        </authorList>
    </citation>
    <scope>NUCLEOTIDE SEQUENCE</scope>
    <source>
        <strain evidence="3">Hsosn_3</strain>
        <tissue evidence="3">Leaf</tissue>
    </source>
</reference>
<evidence type="ECO:0000256" key="1">
    <source>
        <dbReference type="SAM" id="Phobius"/>
    </source>
</evidence>
<evidence type="ECO:0000313" key="3">
    <source>
        <dbReference type="EMBL" id="KAK1368488.1"/>
    </source>
</evidence>
<keyword evidence="1" id="KW-0812">Transmembrane</keyword>
<dbReference type="InterPro" id="IPR025315">
    <property type="entry name" value="DUF4220"/>
</dbReference>
<accession>A0AAD8HLI0</accession>
<dbReference type="AlphaFoldDB" id="A0AAD8HLI0"/>
<reference evidence="3" key="2">
    <citation type="submission" date="2023-05" db="EMBL/GenBank/DDBJ databases">
        <authorList>
            <person name="Schelkunov M.I."/>
        </authorList>
    </citation>
    <scope>NUCLEOTIDE SEQUENCE</scope>
    <source>
        <strain evidence="3">Hsosn_3</strain>
        <tissue evidence="3">Leaf</tissue>
    </source>
</reference>
<organism evidence="3 4">
    <name type="scientific">Heracleum sosnowskyi</name>
    <dbReference type="NCBI Taxonomy" id="360622"/>
    <lineage>
        <taxon>Eukaryota</taxon>
        <taxon>Viridiplantae</taxon>
        <taxon>Streptophyta</taxon>
        <taxon>Embryophyta</taxon>
        <taxon>Tracheophyta</taxon>
        <taxon>Spermatophyta</taxon>
        <taxon>Magnoliopsida</taxon>
        <taxon>eudicotyledons</taxon>
        <taxon>Gunneridae</taxon>
        <taxon>Pentapetalae</taxon>
        <taxon>asterids</taxon>
        <taxon>campanulids</taxon>
        <taxon>Apiales</taxon>
        <taxon>Apiaceae</taxon>
        <taxon>Apioideae</taxon>
        <taxon>apioid superclade</taxon>
        <taxon>Tordylieae</taxon>
        <taxon>Tordyliinae</taxon>
        <taxon>Heracleum</taxon>
    </lineage>
</organism>
<keyword evidence="4" id="KW-1185">Reference proteome</keyword>
<evidence type="ECO:0000259" key="2">
    <source>
        <dbReference type="Pfam" id="PF13968"/>
    </source>
</evidence>
<dbReference type="Pfam" id="PF13968">
    <property type="entry name" value="DUF4220"/>
    <property type="match status" value="2"/>
</dbReference>
<feature type="domain" description="DUF4220" evidence="2">
    <location>
        <begin position="114"/>
        <end position="167"/>
    </location>
</feature>
<keyword evidence="1" id="KW-0472">Membrane</keyword>
<keyword evidence="1" id="KW-1133">Transmembrane helix</keyword>
<protein>
    <recommendedName>
        <fullName evidence="2">DUF4220 domain-containing protein</fullName>
    </recommendedName>
</protein>
<feature type="domain" description="DUF4220" evidence="2">
    <location>
        <begin position="43"/>
        <end position="90"/>
    </location>
</feature>
<dbReference type="PANTHER" id="PTHR31325">
    <property type="entry name" value="OS01G0798800 PROTEIN-RELATED"/>
    <property type="match status" value="1"/>
</dbReference>
<comment type="caution">
    <text evidence="3">The sequence shown here is derived from an EMBL/GenBank/DDBJ whole genome shotgun (WGS) entry which is preliminary data.</text>
</comment>
<gene>
    <name evidence="3" type="ORF">POM88_034580</name>
</gene>
<name>A0AAD8HLI0_9APIA</name>
<sequence>MVDPLPKTWKSHWDIWDLRTFISSSLFLQTLLVLVTPPLVSILACDWAANFAVGLIAIADRNNNSTTKDKTPTDYDLFAFWAPFLLVHLKEIYGSQVPTLLVFSEWIINSLHQAPCCVLFYYIDKKNYEEFDDGVTYTLLIGAIALDAIAFTVLIFSDWTTIARRKSPDLDKY</sequence>
<dbReference type="EMBL" id="JAUIZM010000008">
    <property type="protein sequence ID" value="KAK1368488.1"/>
    <property type="molecule type" value="Genomic_DNA"/>
</dbReference>
<proteinExistence type="predicted"/>
<evidence type="ECO:0000313" key="4">
    <source>
        <dbReference type="Proteomes" id="UP001237642"/>
    </source>
</evidence>